<organism evidence="9 10">
    <name type="scientific">Drouetiella hepatica Uher 2000/2452</name>
    <dbReference type="NCBI Taxonomy" id="904376"/>
    <lineage>
        <taxon>Bacteria</taxon>
        <taxon>Bacillati</taxon>
        <taxon>Cyanobacteriota</taxon>
        <taxon>Cyanophyceae</taxon>
        <taxon>Oculatellales</taxon>
        <taxon>Oculatellaceae</taxon>
        <taxon>Drouetiella</taxon>
    </lineage>
</organism>
<evidence type="ECO:0000256" key="5">
    <source>
        <dbReference type="ARBA" id="ARBA00023078"/>
    </source>
</evidence>
<dbReference type="Pfam" id="PF01701">
    <property type="entry name" value="PSI_PsaJ"/>
    <property type="match status" value="1"/>
</dbReference>
<dbReference type="InterPro" id="IPR036062">
    <property type="entry name" value="PSI_PsaJ_sf"/>
</dbReference>
<dbReference type="AlphaFoldDB" id="A0A951UQ50"/>
<feature type="compositionally biased region" description="Basic and acidic residues" evidence="7">
    <location>
        <begin position="8"/>
        <end position="17"/>
    </location>
</feature>
<accession>A0A951UQ50</accession>
<dbReference type="Proteomes" id="UP000757435">
    <property type="component" value="Unassembled WGS sequence"/>
</dbReference>
<evidence type="ECO:0000313" key="10">
    <source>
        <dbReference type="Proteomes" id="UP000757435"/>
    </source>
</evidence>
<evidence type="ECO:0000256" key="4">
    <source>
        <dbReference type="ARBA" id="ARBA00022989"/>
    </source>
</evidence>
<protein>
    <submittedName>
        <fullName evidence="9">Uncharacterized protein</fullName>
    </submittedName>
</protein>
<dbReference type="Gene3D" id="1.20.5.510">
    <property type="entry name" value="Single helix bin"/>
    <property type="match status" value="1"/>
</dbReference>
<dbReference type="SUPFAM" id="SSF81544">
    <property type="entry name" value="Subunit IX of photosystem I reaction centre, PsaJ"/>
    <property type="match status" value="1"/>
</dbReference>
<feature type="region of interest" description="Disordered" evidence="7">
    <location>
        <begin position="1"/>
        <end position="20"/>
    </location>
</feature>
<name>A0A951UQ50_9CYAN</name>
<evidence type="ECO:0000256" key="1">
    <source>
        <dbReference type="ARBA" id="ARBA00004376"/>
    </source>
</evidence>
<dbReference type="InterPro" id="IPR002615">
    <property type="entry name" value="PSI_PsaJ"/>
</dbReference>
<sequence>MQTTQKSGDQEKSRSQEKAPIVGKANSQLAYFLRYLSLAPVLAILAVSIAITIWILINANIPDRLFYPG</sequence>
<feature type="transmembrane region" description="Helical" evidence="8">
    <location>
        <begin position="35"/>
        <end position="57"/>
    </location>
</feature>
<evidence type="ECO:0000256" key="7">
    <source>
        <dbReference type="SAM" id="MobiDB-lite"/>
    </source>
</evidence>
<reference evidence="9" key="2">
    <citation type="journal article" date="2022" name="Microbiol. Resour. Announc.">
        <title>Metagenome Sequencing to Explore Phylogenomics of Terrestrial Cyanobacteria.</title>
        <authorList>
            <person name="Ward R.D."/>
            <person name="Stajich J.E."/>
            <person name="Johansen J.R."/>
            <person name="Huntemann M."/>
            <person name="Clum A."/>
            <person name="Foster B."/>
            <person name="Foster B."/>
            <person name="Roux S."/>
            <person name="Palaniappan K."/>
            <person name="Varghese N."/>
            <person name="Mukherjee S."/>
            <person name="Reddy T.B.K."/>
            <person name="Daum C."/>
            <person name="Copeland A."/>
            <person name="Chen I.A."/>
            <person name="Ivanova N.N."/>
            <person name="Kyrpides N.C."/>
            <person name="Shapiro N."/>
            <person name="Eloe-Fadrosh E.A."/>
            <person name="Pietrasiak N."/>
        </authorList>
    </citation>
    <scope>NUCLEOTIDE SEQUENCE</scope>
    <source>
        <strain evidence="9">UHER 2000/2452</strain>
    </source>
</reference>
<dbReference type="EMBL" id="JAHHHD010000067">
    <property type="protein sequence ID" value="MBW4662302.1"/>
    <property type="molecule type" value="Genomic_DNA"/>
</dbReference>
<comment type="caution">
    <text evidence="9">The sequence shown here is derived from an EMBL/GenBank/DDBJ whole genome shotgun (WGS) entry which is preliminary data.</text>
</comment>
<dbReference type="GO" id="GO:0009522">
    <property type="term" value="C:photosystem I"/>
    <property type="evidence" value="ECO:0007669"/>
    <property type="project" value="InterPro"/>
</dbReference>
<gene>
    <name evidence="9" type="ORF">KME15_26920</name>
</gene>
<comment type="subcellular location">
    <subcellularLocation>
        <location evidence="1">Cellular thylakoid membrane</location>
        <topology evidence="1">Single-pass membrane protein</topology>
    </subcellularLocation>
</comment>
<dbReference type="GO" id="GO:0031676">
    <property type="term" value="C:plasma membrane-derived thylakoid membrane"/>
    <property type="evidence" value="ECO:0007669"/>
    <property type="project" value="UniProtKB-SubCell"/>
</dbReference>
<evidence type="ECO:0000256" key="6">
    <source>
        <dbReference type="ARBA" id="ARBA00023136"/>
    </source>
</evidence>
<reference evidence="9" key="1">
    <citation type="submission" date="2021-05" db="EMBL/GenBank/DDBJ databases">
        <authorList>
            <person name="Pietrasiak N."/>
            <person name="Ward R."/>
            <person name="Stajich J.E."/>
            <person name="Kurbessoian T."/>
        </authorList>
    </citation>
    <scope>NUCLEOTIDE SEQUENCE</scope>
    <source>
        <strain evidence="9">UHER 2000/2452</strain>
    </source>
</reference>
<evidence type="ECO:0000313" key="9">
    <source>
        <dbReference type="EMBL" id="MBW4662302.1"/>
    </source>
</evidence>
<proteinExistence type="inferred from homology"/>
<dbReference type="GO" id="GO:0015979">
    <property type="term" value="P:photosynthesis"/>
    <property type="evidence" value="ECO:0007669"/>
    <property type="project" value="InterPro"/>
</dbReference>
<keyword evidence="4 8" id="KW-1133">Transmembrane helix</keyword>
<comment type="similarity">
    <text evidence="2">Belongs to the PsaJ family.</text>
</comment>
<evidence type="ECO:0000256" key="3">
    <source>
        <dbReference type="ARBA" id="ARBA00022692"/>
    </source>
</evidence>
<evidence type="ECO:0000256" key="8">
    <source>
        <dbReference type="SAM" id="Phobius"/>
    </source>
</evidence>
<keyword evidence="6 8" id="KW-0472">Membrane</keyword>
<keyword evidence="5" id="KW-0793">Thylakoid</keyword>
<evidence type="ECO:0000256" key="2">
    <source>
        <dbReference type="ARBA" id="ARBA00006318"/>
    </source>
</evidence>
<keyword evidence="3 8" id="KW-0812">Transmembrane</keyword>